<name>A0ABT0FQ49_9ACTN</name>
<proteinExistence type="predicted"/>
<gene>
    <name evidence="1" type="ORF">MF672_010740</name>
</gene>
<accession>A0ABT0FQ49</accession>
<evidence type="ECO:0000313" key="2">
    <source>
        <dbReference type="Proteomes" id="UP001317259"/>
    </source>
</evidence>
<dbReference type="EMBL" id="JAKRKC020000001">
    <property type="protein sequence ID" value="MCK2214263.1"/>
    <property type="molecule type" value="Genomic_DNA"/>
</dbReference>
<protein>
    <submittedName>
        <fullName evidence="1">Uncharacterized protein</fullName>
    </submittedName>
</protein>
<dbReference type="Proteomes" id="UP001317259">
    <property type="component" value="Unassembled WGS sequence"/>
</dbReference>
<sequence>MTDTTTTAALPDELAAAVDGLTAYRLTAGLRLVDRRAFLELRCPHAIEQPGPVTVSARTCVTNLLGEQARTRPVDLLALFTAALFHHDAQPSLERTARFGALDRRLGELASYAVHVDVDDDPFLVLGCPYRGGRCPTSEDGECCVNIIPAEQQATIDLGAVLQLAKAHENARYGVPRDPLEAFRRSLVERQRGEIFIRETSDGSSAGLASAYADLLGRIIGDFDRAVNGA</sequence>
<reference evidence="1 2" key="1">
    <citation type="submission" date="2022-04" db="EMBL/GenBank/DDBJ databases">
        <title>Genome draft of Actinomadura sp. ATCC 31491.</title>
        <authorList>
            <person name="Shi X."/>
            <person name="Du Y."/>
        </authorList>
    </citation>
    <scope>NUCLEOTIDE SEQUENCE [LARGE SCALE GENOMIC DNA]</scope>
    <source>
        <strain evidence="1 2">ATCC 31491</strain>
    </source>
</reference>
<dbReference type="RefSeq" id="WP_242380708.1">
    <property type="nucleotide sequence ID" value="NZ_JAKRKC020000001.1"/>
</dbReference>
<keyword evidence="2" id="KW-1185">Reference proteome</keyword>
<organism evidence="1 2">
    <name type="scientific">Actinomadura luzonensis</name>
    <dbReference type="NCBI Taxonomy" id="2805427"/>
    <lineage>
        <taxon>Bacteria</taxon>
        <taxon>Bacillati</taxon>
        <taxon>Actinomycetota</taxon>
        <taxon>Actinomycetes</taxon>
        <taxon>Streptosporangiales</taxon>
        <taxon>Thermomonosporaceae</taxon>
        <taxon>Actinomadura</taxon>
    </lineage>
</organism>
<evidence type="ECO:0000313" key="1">
    <source>
        <dbReference type="EMBL" id="MCK2214263.1"/>
    </source>
</evidence>
<comment type="caution">
    <text evidence="1">The sequence shown here is derived from an EMBL/GenBank/DDBJ whole genome shotgun (WGS) entry which is preliminary data.</text>
</comment>